<accession>A0A2Z4LQI3</accession>
<feature type="domain" description="NAD-dependent epimerase/dehydratase" evidence="1">
    <location>
        <begin position="2"/>
        <end position="232"/>
    </location>
</feature>
<evidence type="ECO:0000313" key="3">
    <source>
        <dbReference type="Proteomes" id="UP000248536"/>
    </source>
</evidence>
<dbReference type="EC" id="1.1.1.219" evidence="2"/>
<dbReference type="AlphaFoldDB" id="A0A2Z4LQI3"/>
<evidence type="ECO:0000259" key="1">
    <source>
        <dbReference type="Pfam" id="PF01370"/>
    </source>
</evidence>
<dbReference type="OrthoDB" id="596910at2"/>
<dbReference type="Gene3D" id="3.40.50.720">
    <property type="entry name" value="NAD(P)-binding Rossmann-like Domain"/>
    <property type="match status" value="1"/>
</dbReference>
<sequence length="333" mass="37339">MILVTGGTGLIGSHLLFQLLNKSKRLRACYRSKDSINNVLAVFGYYSDNASSLLKKIEWVEADITDIVSLQEAFKDVEYVYHCAAKISFDPKDYPALVKNNIEGTANIVNLCIEHHVKKLCYVSSIAAVGHSINGGKVDENNEWSNTNVSVYGLTKHEAELEVWRGSQEGLPAVIVNPGVVLGPGFWNTGSGTFFKYASKGKKSYIPGGTGFVSINDVINAMIQLMESKVEKERFILVNQNLSYETLLKKIAPKLGVVSPTKKISFLALEIFWRIDWLRSNLLGKRRRLSKNMAKGLYKREVYSSEKIKKAIDFSFEDLDNAIDFCCTKFLER</sequence>
<evidence type="ECO:0000313" key="2">
    <source>
        <dbReference type="EMBL" id="AWX44105.1"/>
    </source>
</evidence>
<reference evidence="2 3" key="1">
    <citation type="submission" date="2018-06" db="EMBL/GenBank/DDBJ databases">
        <title>Spongiibacterium sp. HME9304 Genome sequencing and assembly.</title>
        <authorList>
            <person name="Kang H."/>
            <person name="Kim H."/>
            <person name="Joh K."/>
        </authorList>
    </citation>
    <scope>NUCLEOTIDE SEQUENCE [LARGE SCALE GENOMIC DNA]</scope>
    <source>
        <strain evidence="2 3">HME9304</strain>
    </source>
</reference>
<gene>
    <name evidence="2" type="ORF">HME9304_01105</name>
</gene>
<keyword evidence="3" id="KW-1185">Reference proteome</keyword>
<dbReference type="GO" id="GO:0005737">
    <property type="term" value="C:cytoplasm"/>
    <property type="evidence" value="ECO:0007669"/>
    <property type="project" value="TreeGrafter"/>
</dbReference>
<dbReference type="GO" id="GO:0004029">
    <property type="term" value="F:aldehyde dehydrogenase (NAD+) activity"/>
    <property type="evidence" value="ECO:0007669"/>
    <property type="project" value="TreeGrafter"/>
</dbReference>
<dbReference type="SUPFAM" id="SSF51735">
    <property type="entry name" value="NAD(P)-binding Rossmann-fold domains"/>
    <property type="match status" value="1"/>
</dbReference>
<dbReference type="InterPro" id="IPR001509">
    <property type="entry name" value="Epimerase_deHydtase"/>
</dbReference>
<name>A0A2Z4LQI3_9FLAO</name>
<dbReference type="InterPro" id="IPR051783">
    <property type="entry name" value="NAD(P)-dependent_oxidoreduct"/>
</dbReference>
<dbReference type="Pfam" id="PF01370">
    <property type="entry name" value="Epimerase"/>
    <property type="match status" value="1"/>
</dbReference>
<protein>
    <submittedName>
        <fullName evidence="2">Dihydrokaempferol 4-reductase</fullName>
        <ecNumber evidence="2">1.1.1.219</ecNumber>
    </submittedName>
</protein>
<dbReference type="InterPro" id="IPR036291">
    <property type="entry name" value="NAD(P)-bd_dom_sf"/>
</dbReference>
<dbReference type="PANTHER" id="PTHR48079:SF6">
    <property type="entry name" value="NAD(P)-BINDING DOMAIN-CONTAINING PROTEIN-RELATED"/>
    <property type="match status" value="1"/>
</dbReference>
<dbReference type="RefSeq" id="WP_112377610.1">
    <property type="nucleotide sequence ID" value="NZ_CP030104.1"/>
</dbReference>
<dbReference type="GO" id="GO:0045552">
    <property type="term" value="F:dihydroflavanol 4-reductase activity"/>
    <property type="evidence" value="ECO:0007669"/>
    <property type="project" value="UniProtKB-EC"/>
</dbReference>
<dbReference type="PANTHER" id="PTHR48079">
    <property type="entry name" value="PROTEIN YEEZ"/>
    <property type="match status" value="1"/>
</dbReference>
<dbReference type="Proteomes" id="UP000248536">
    <property type="component" value="Chromosome"/>
</dbReference>
<keyword evidence="2" id="KW-0560">Oxidoreductase</keyword>
<proteinExistence type="predicted"/>
<dbReference type="EMBL" id="CP030104">
    <property type="protein sequence ID" value="AWX44105.1"/>
    <property type="molecule type" value="Genomic_DNA"/>
</dbReference>
<organism evidence="2 3">
    <name type="scientific">Flagellimonas maritima</name>
    <dbReference type="NCBI Taxonomy" id="1383885"/>
    <lineage>
        <taxon>Bacteria</taxon>
        <taxon>Pseudomonadati</taxon>
        <taxon>Bacteroidota</taxon>
        <taxon>Flavobacteriia</taxon>
        <taxon>Flavobacteriales</taxon>
        <taxon>Flavobacteriaceae</taxon>
        <taxon>Flagellimonas</taxon>
    </lineage>
</organism>
<dbReference type="KEGG" id="spon:HME9304_01105"/>